<dbReference type="InterPro" id="IPR003877">
    <property type="entry name" value="SPRY_dom"/>
</dbReference>
<dbReference type="Gene3D" id="2.60.120.920">
    <property type="match status" value="1"/>
</dbReference>
<dbReference type="PRINTS" id="PR01407">
    <property type="entry name" value="BUTYPHLNCDUF"/>
</dbReference>
<sequence length="405" mass="46630">MSFNSLSLSLPLSSLLSPSLLLHQESLVCFPVLLGEIGMYKNHTKDTNNNCNKSLLPDHKEKLIQAIKRIKHEVDECWEAERETYIWSVGVERCFDNLEREVRAEFQNLHRFLDEEETMDMERLKKEKEKRVKLLREREKKIAMQGRDLERGIATLNNKLAEEDSPKLLKEIQDLLKRSHVAFIPPPQVDVEVRSAHFVGPIQYRIWKHMKSCLYPNITEVTFDPETAHPLLTLSPSCTSVWFEEDKVIPKSSEEEQPPNPRCFHYYYSVMGREGFITGRHYWEVEVGRKTAWRLGVAREDVHRGEMDSSGTSNGLWTLSLKGGAILACTDPKPTKVPVSIRPVRIGVFLDCEKEEVAFYNAVTMTPLYTFSMETVFVPLIPFYNPCDTDDGRNLGPLNLFSPSI</sequence>
<dbReference type="InterPro" id="IPR001870">
    <property type="entry name" value="B30.2/SPRY"/>
</dbReference>
<dbReference type="InterPro" id="IPR006574">
    <property type="entry name" value="PRY"/>
</dbReference>
<dbReference type="SUPFAM" id="SSF49899">
    <property type="entry name" value="Concanavalin A-like lectins/glucanases"/>
    <property type="match status" value="1"/>
</dbReference>
<gene>
    <name evidence="2" type="primary">LOC110485793</name>
</gene>
<evidence type="ECO:0000313" key="3">
    <source>
        <dbReference type="Proteomes" id="UP000694395"/>
    </source>
</evidence>
<proteinExistence type="predicted"/>
<dbReference type="InterPro" id="IPR013320">
    <property type="entry name" value="ConA-like_dom_sf"/>
</dbReference>
<dbReference type="RefSeq" id="XP_036800222.1">
    <property type="nucleotide sequence ID" value="XM_036944327.1"/>
</dbReference>
<dbReference type="KEGG" id="omy:110485793"/>
<dbReference type="AlphaFoldDB" id="A0A8K9XUZ4"/>
<feature type="domain" description="B30.2/SPRY" evidence="1">
    <location>
        <begin position="201"/>
        <end position="400"/>
    </location>
</feature>
<reference evidence="2" key="3">
    <citation type="submission" date="2025-09" db="UniProtKB">
        <authorList>
            <consortium name="Ensembl"/>
        </authorList>
    </citation>
    <scope>IDENTIFICATION</scope>
</reference>
<reference evidence="2" key="2">
    <citation type="submission" date="2025-08" db="UniProtKB">
        <authorList>
            <consortium name="Ensembl"/>
        </authorList>
    </citation>
    <scope>IDENTIFICATION</scope>
</reference>
<dbReference type="PROSITE" id="PS50188">
    <property type="entry name" value="B302_SPRY"/>
    <property type="match status" value="1"/>
</dbReference>
<dbReference type="CDD" id="cd13733">
    <property type="entry name" value="SPRY_PRY_C-I_1"/>
    <property type="match status" value="1"/>
</dbReference>
<accession>A0A8K9XUZ4</accession>
<dbReference type="Ensembl" id="ENSOMYT00000137407.1">
    <property type="protein sequence ID" value="ENSOMYP00000139380.1"/>
    <property type="gene ID" value="ENSOMYG00000064233.1"/>
</dbReference>
<dbReference type="Pfam" id="PF13765">
    <property type="entry name" value="PRY"/>
    <property type="match status" value="1"/>
</dbReference>
<dbReference type="InterPro" id="IPR003879">
    <property type="entry name" value="Butyrophylin_SPRY"/>
</dbReference>
<dbReference type="SMART" id="SM00449">
    <property type="entry name" value="SPRY"/>
    <property type="match status" value="1"/>
</dbReference>
<protein>
    <submittedName>
        <fullName evidence="2">Si:ch73-54f23.4</fullName>
    </submittedName>
</protein>
<keyword evidence="3" id="KW-1185">Reference proteome</keyword>
<dbReference type="OrthoDB" id="6270329at2759"/>
<dbReference type="InterPro" id="IPR050143">
    <property type="entry name" value="TRIM/RBCC"/>
</dbReference>
<dbReference type="GeneID" id="110485793"/>
<reference evidence="2" key="1">
    <citation type="submission" date="2020-07" db="EMBL/GenBank/DDBJ databases">
        <title>A long reads based de novo assembly of the rainbow trout Arlee double haploid line genome.</title>
        <authorList>
            <person name="Gao G."/>
            <person name="Palti Y."/>
        </authorList>
    </citation>
    <scope>NUCLEOTIDE SEQUENCE [LARGE SCALE GENOMIC DNA]</scope>
</reference>
<evidence type="ECO:0000259" key="1">
    <source>
        <dbReference type="PROSITE" id="PS50188"/>
    </source>
</evidence>
<dbReference type="Pfam" id="PF00622">
    <property type="entry name" value="SPRY"/>
    <property type="match status" value="1"/>
</dbReference>
<organism evidence="2 3">
    <name type="scientific">Oncorhynchus mykiss</name>
    <name type="common">Rainbow trout</name>
    <name type="synonym">Salmo gairdneri</name>
    <dbReference type="NCBI Taxonomy" id="8022"/>
    <lineage>
        <taxon>Eukaryota</taxon>
        <taxon>Metazoa</taxon>
        <taxon>Chordata</taxon>
        <taxon>Craniata</taxon>
        <taxon>Vertebrata</taxon>
        <taxon>Euteleostomi</taxon>
        <taxon>Actinopterygii</taxon>
        <taxon>Neopterygii</taxon>
        <taxon>Teleostei</taxon>
        <taxon>Protacanthopterygii</taxon>
        <taxon>Salmoniformes</taxon>
        <taxon>Salmonidae</taxon>
        <taxon>Salmoninae</taxon>
        <taxon>Oncorhynchus</taxon>
    </lineage>
</organism>
<dbReference type="Proteomes" id="UP000694395">
    <property type="component" value="Chromosome 2"/>
</dbReference>
<dbReference type="SMART" id="SM00589">
    <property type="entry name" value="PRY"/>
    <property type="match status" value="1"/>
</dbReference>
<name>A0A8K9XUZ4_ONCMY</name>
<evidence type="ECO:0000313" key="2">
    <source>
        <dbReference type="Ensembl" id="ENSOMYP00000139380.1"/>
    </source>
</evidence>
<dbReference type="InterPro" id="IPR043136">
    <property type="entry name" value="B30.2/SPRY_sf"/>
</dbReference>
<dbReference type="PANTHER" id="PTHR24103">
    <property type="entry name" value="E3 UBIQUITIN-PROTEIN LIGASE TRIM"/>
    <property type="match status" value="1"/>
</dbReference>
<dbReference type="FunFam" id="2.60.120.920:FF:000004">
    <property type="entry name" value="Butyrophilin subfamily 1 member A1"/>
    <property type="match status" value="1"/>
</dbReference>
<dbReference type="GeneTree" id="ENSGT00940000163587"/>